<evidence type="ECO:0000256" key="3">
    <source>
        <dbReference type="ARBA" id="ARBA00022723"/>
    </source>
</evidence>
<keyword evidence="6" id="KW-0560">Oxidoreductase</keyword>
<dbReference type="PRINTS" id="PR00463">
    <property type="entry name" value="EP450I"/>
</dbReference>
<dbReference type="EMBL" id="KI912113">
    <property type="protein sequence ID" value="ETS80144.1"/>
    <property type="molecule type" value="Genomic_DNA"/>
</dbReference>
<dbReference type="PRINTS" id="PR00385">
    <property type="entry name" value="P450"/>
</dbReference>
<dbReference type="CDD" id="cd11062">
    <property type="entry name" value="CYP58-like"/>
    <property type="match status" value="1"/>
</dbReference>
<dbReference type="InterPro" id="IPR001128">
    <property type="entry name" value="Cyt_P450"/>
</dbReference>
<dbReference type="PROSITE" id="PS00086">
    <property type="entry name" value="CYTOCHROME_P450"/>
    <property type="match status" value="1"/>
</dbReference>
<evidence type="ECO:0000256" key="5">
    <source>
        <dbReference type="PIRSR" id="PIRSR602401-1"/>
    </source>
</evidence>
<keyword evidence="2 5" id="KW-0349">Heme</keyword>
<evidence type="ECO:0008006" key="10">
    <source>
        <dbReference type="Google" id="ProtNLM"/>
    </source>
</evidence>
<dbReference type="Gene3D" id="1.10.630.10">
    <property type="entry name" value="Cytochrome P450"/>
    <property type="match status" value="1"/>
</dbReference>
<dbReference type="KEGG" id="pfy:PFICI_07673"/>
<dbReference type="GO" id="GO:0005506">
    <property type="term" value="F:iron ion binding"/>
    <property type="evidence" value="ECO:0007669"/>
    <property type="project" value="InterPro"/>
</dbReference>
<evidence type="ECO:0000256" key="4">
    <source>
        <dbReference type="ARBA" id="ARBA00023004"/>
    </source>
</evidence>
<comment type="cofactor">
    <cofactor evidence="1 5">
        <name>heme</name>
        <dbReference type="ChEBI" id="CHEBI:30413"/>
    </cofactor>
</comment>
<feature type="binding site" description="axial binding residue" evidence="5">
    <location>
        <position position="462"/>
    </location>
    <ligand>
        <name>heme</name>
        <dbReference type="ChEBI" id="CHEBI:30413"/>
    </ligand>
    <ligandPart>
        <name>Fe</name>
        <dbReference type="ChEBI" id="CHEBI:18248"/>
    </ligandPart>
</feature>
<evidence type="ECO:0000313" key="9">
    <source>
        <dbReference type="Proteomes" id="UP000030651"/>
    </source>
</evidence>
<keyword evidence="9" id="KW-1185">Reference proteome</keyword>
<gene>
    <name evidence="8" type="ORF">PFICI_07673</name>
</gene>
<dbReference type="InterPro" id="IPR002401">
    <property type="entry name" value="Cyt_P450_E_grp-I"/>
</dbReference>
<dbReference type="eggNOG" id="KOG0157">
    <property type="taxonomic scope" value="Eukaryota"/>
</dbReference>
<dbReference type="GO" id="GO:0020037">
    <property type="term" value="F:heme binding"/>
    <property type="evidence" value="ECO:0007669"/>
    <property type="project" value="InterPro"/>
</dbReference>
<dbReference type="Proteomes" id="UP000030651">
    <property type="component" value="Unassembled WGS sequence"/>
</dbReference>
<dbReference type="InterPro" id="IPR036396">
    <property type="entry name" value="Cyt_P450_sf"/>
</dbReference>
<reference evidence="9" key="1">
    <citation type="journal article" date="2015" name="BMC Genomics">
        <title>Genomic and transcriptomic analysis of the endophytic fungus Pestalotiopsis fici reveals its lifestyle and high potential for synthesis of natural products.</title>
        <authorList>
            <person name="Wang X."/>
            <person name="Zhang X."/>
            <person name="Liu L."/>
            <person name="Xiang M."/>
            <person name="Wang W."/>
            <person name="Sun X."/>
            <person name="Che Y."/>
            <person name="Guo L."/>
            <person name="Liu G."/>
            <person name="Guo L."/>
            <person name="Wang C."/>
            <person name="Yin W.B."/>
            <person name="Stadler M."/>
            <person name="Zhang X."/>
            <person name="Liu X."/>
        </authorList>
    </citation>
    <scope>NUCLEOTIDE SEQUENCE [LARGE SCALE GENOMIC DNA]</scope>
    <source>
        <strain evidence="9">W106-1 / CGMCC3.15140</strain>
    </source>
</reference>
<organism evidence="8 9">
    <name type="scientific">Pestalotiopsis fici (strain W106-1 / CGMCC3.15140)</name>
    <dbReference type="NCBI Taxonomy" id="1229662"/>
    <lineage>
        <taxon>Eukaryota</taxon>
        <taxon>Fungi</taxon>
        <taxon>Dikarya</taxon>
        <taxon>Ascomycota</taxon>
        <taxon>Pezizomycotina</taxon>
        <taxon>Sordariomycetes</taxon>
        <taxon>Xylariomycetidae</taxon>
        <taxon>Amphisphaeriales</taxon>
        <taxon>Sporocadaceae</taxon>
        <taxon>Pestalotiopsis</taxon>
    </lineage>
</organism>
<dbReference type="GeneID" id="19272686"/>
<evidence type="ECO:0000313" key="8">
    <source>
        <dbReference type="EMBL" id="ETS80144.1"/>
    </source>
</evidence>
<dbReference type="OMA" id="AHAYSCF"/>
<keyword evidence="7" id="KW-1133">Transmembrane helix</keyword>
<proteinExistence type="inferred from homology"/>
<protein>
    <recommendedName>
        <fullName evidence="10">Trichodiene oxygenase</fullName>
    </recommendedName>
</protein>
<dbReference type="InterPro" id="IPR017972">
    <property type="entry name" value="Cyt_P450_CS"/>
</dbReference>
<evidence type="ECO:0000256" key="6">
    <source>
        <dbReference type="RuleBase" id="RU000461"/>
    </source>
</evidence>
<feature type="transmembrane region" description="Helical" evidence="7">
    <location>
        <begin position="12"/>
        <end position="31"/>
    </location>
</feature>
<dbReference type="GO" id="GO:0016705">
    <property type="term" value="F:oxidoreductase activity, acting on paired donors, with incorporation or reduction of molecular oxygen"/>
    <property type="evidence" value="ECO:0007669"/>
    <property type="project" value="InterPro"/>
</dbReference>
<dbReference type="PANTHER" id="PTHR24305">
    <property type="entry name" value="CYTOCHROME P450"/>
    <property type="match status" value="1"/>
</dbReference>
<sequence length="520" mass="58017">MDMKLGDITASQVVIGFAGVWLLYNILQMLYNISPLHPLHKIPGPKLAAASYLPEFYHDVVLGGRYTHAIQRMHEKYGPIVRINPGETHCNDVAFSDEIYAVGGRKRDKPLHQINGGATTSNAFGTVDHDLHRARRGPVAKFFSHNMIARLEGDIHKLCHHLCDKLLARSGTKEVIDIAMAYSCFTSDTIFGYSFGESQGFLDQESWYPNYRMALLAVLKPVFWFRFFPILNAAQDLGVYIVDILPADMALLIRSLKIMIPSLVTKAKSGLESGIRPERPTIFHTILESDGSSLQPKTMTWMSEEAAAVVGAGTETTSWALAVITFNLLDKPEQLAKLRAELSEVVKDPNELPAWTVLEKLPYLGGVIQEGLRLSYGVSGRTARVPTGEDLVYRGEFNKKPVELVLPRGYAIGMSAAITHHDESFFPDSHAFLPERWIDEDGKRRKELERAMLAFSKGNRACLGMNLALCELHLSLTALALRVIPRMALYETSLRDVAYDHDMFIPRPVAESKGVRVVIN</sequence>
<dbReference type="RefSeq" id="XP_007834445.1">
    <property type="nucleotide sequence ID" value="XM_007836254.1"/>
</dbReference>
<accession>W3X294</accession>
<evidence type="ECO:0000256" key="1">
    <source>
        <dbReference type="ARBA" id="ARBA00001971"/>
    </source>
</evidence>
<dbReference type="HOGENOM" id="CLU_001570_14_4_1"/>
<dbReference type="GO" id="GO:0004497">
    <property type="term" value="F:monooxygenase activity"/>
    <property type="evidence" value="ECO:0007669"/>
    <property type="project" value="UniProtKB-KW"/>
</dbReference>
<keyword evidence="7" id="KW-0812">Transmembrane</keyword>
<dbReference type="OrthoDB" id="3945418at2759"/>
<keyword evidence="4 5" id="KW-0408">Iron</keyword>
<evidence type="ECO:0000256" key="7">
    <source>
        <dbReference type="SAM" id="Phobius"/>
    </source>
</evidence>
<dbReference type="InterPro" id="IPR050121">
    <property type="entry name" value="Cytochrome_P450_monoxygenase"/>
</dbReference>
<evidence type="ECO:0000256" key="2">
    <source>
        <dbReference type="ARBA" id="ARBA00022617"/>
    </source>
</evidence>
<dbReference type="PANTHER" id="PTHR24305:SF147">
    <property type="entry name" value="P450, PUTATIVE (EUROFUNG)-RELATED"/>
    <property type="match status" value="1"/>
</dbReference>
<keyword evidence="7" id="KW-0472">Membrane</keyword>
<keyword evidence="6" id="KW-0503">Monooxygenase</keyword>
<comment type="similarity">
    <text evidence="6">Belongs to the cytochrome P450 family.</text>
</comment>
<dbReference type="InParanoid" id="W3X294"/>
<dbReference type="Pfam" id="PF00067">
    <property type="entry name" value="p450"/>
    <property type="match status" value="1"/>
</dbReference>
<keyword evidence="3 5" id="KW-0479">Metal-binding</keyword>
<name>W3X294_PESFW</name>
<dbReference type="AlphaFoldDB" id="W3X294"/>
<dbReference type="SUPFAM" id="SSF48264">
    <property type="entry name" value="Cytochrome P450"/>
    <property type="match status" value="1"/>
</dbReference>